<gene>
    <name evidence="3" type="ORF">GP965_04550</name>
    <name evidence="2" type="ORF">GP979_04245</name>
</gene>
<dbReference type="Proteomes" id="UP000436482">
    <property type="component" value="Unassembled WGS sequence"/>
</dbReference>
<dbReference type="RefSeq" id="WP_001618760.1">
    <property type="nucleotide sequence ID" value="NZ_BGCN01000087.1"/>
</dbReference>
<evidence type="ECO:0000313" key="3">
    <source>
        <dbReference type="EMBL" id="MWT20205.1"/>
    </source>
</evidence>
<dbReference type="EMBL" id="WTQQ01000027">
    <property type="protein sequence ID" value="MWR87528.1"/>
    <property type="molecule type" value="Genomic_DNA"/>
</dbReference>
<evidence type="ECO:0000256" key="1">
    <source>
        <dbReference type="SAM" id="Coils"/>
    </source>
</evidence>
<sequence>MAYIESEKNVSDRLGMYFISVWEDCDIVVAAGIREFRERWANYTVHSKRKDPRSHLKDILSYDKREADKRPIGELILEVIDPKVSAFLNSLPESHFQFFPIPYTNIAHSPLPRSNDKFTSTESVLSCSPIKYGSKFKEDTPITNLVMVMGIKNAHDVIKQQLRRFEKTEHQYRPIDLKFQATVDNLLELLWQLHLTPTRFKQHSADTKLNARRKQTFCELCGQRNELAEYFYKLDNNMLELEDEIESHNEQNPDNQKKLQLSHRYCSYHKPKHKNGCTWNSAYKSALHSKDQFENEFQRLQLHIVRVEELKVISRDELVDLYFYHFLQDKCVTQEQSDAFFHYVRDNFNYPIVLKEETERLIHEAAVRLTGAGTTLGADDIGKLRDIARHMVDSRLTDSKKRMLVLKKQGFNQRQIADKLTEIEGRTISSQAVSKALKSVDSDFNI</sequence>
<reference evidence="4 5" key="1">
    <citation type="submission" date="2019-12" db="EMBL/GenBank/DDBJ databases">
        <title>Enteriobacteria Tanzani isolates_8377-8380.</title>
        <authorList>
            <person name="Subbiah M."/>
            <person name="Call D."/>
        </authorList>
    </citation>
    <scope>NUCLEOTIDE SEQUENCE [LARGE SCALE GENOMIC DNA]</scope>
    <source>
        <strain evidence="3 5">8378wH8</strain>
        <strain evidence="2 4">8379wE6</strain>
    </source>
</reference>
<protein>
    <submittedName>
        <fullName evidence="2">Uncharacterized protein</fullName>
    </submittedName>
</protein>
<evidence type="ECO:0000313" key="5">
    <source>
        <dbReference type="Proteomes" id="UP000462410"/>
    </source>
</evidence>
<dbReference type="EMBL" id="WTRC01000030">
    <property type="protein sequence ID" value="MWT20205.1"/>
    <property type="molecule type" value="Genomic_DNA"/>
</dbReference>
<evidence type="ECO:0000313" key="2">
    <source>
        <dbReference type="EMBL" id="MWR87528.1"/>
    </source>
</evidence>
<comment type="caution">
    <text evidence="2">The sequence shown here is derived from an EMBL/GenBank/DDBJ whole genome shotgun (WGS) entry which is preliminary data.</text>
</comment>
<feature type="coiled-coil region" evidence="1">
    <location>
        <begin position="231"/>
        <end position="258"/>
    </location>
</feature>
<name>A0A1M0K5J9_ECOLX</name>
<keyword evidence="1" id="KW-0175">Coiled coil</keyword>
<dbReference type="AlphaFoldDB" id="A0A1M0K5J9"/>
<evidence type="ECO:0000313" key="4">
    <source>
        <dbReference type="Proteomes" id="UP000436482"/>
    </source>
</evidence>
<proteinExistence type="predicted"/>
<dbReference type="Proteomes" id="UP000462410">
    <property type="component" value="Unassembled WGS sequence"/>
</dbReference>
<organism evidence="2 4">
    <name type="scientific">Escherichia coli</name>
    <dbReference type="NCBI Taxonomy" id="562"/>
    <lineage>
        <taxon>Bacteria</taxon>
        <taxon>Pseudomonadati</taxon>
        <taxon>Pseudomonadota</taxon>
        <taxon>Gammaproteobacteria</taxon>
        <taxon>Enterobacterales</taxon>
        <taxon>Enterobacteriaceae</taxon>
        <taxon>Escherichia</taxon>
    </lineage>
</organism>
<accession>A0A1M0K5J9</accession>